<dbReference type="Proteomes" id="UP000536711">
    <property type="component" value="Unassembled WGS sequence"/>
</dbReference>
<dbReference type="EMBL" id="JAADJF010000059">
    <property type="protein sequence ID" value="KAF4441303.1"/>
    <property type="molecule type" value="Genomic_DNA"/>
</dbReference>
<name>A0A8H4NQB8_9HYPO</name>
<proteinExistence type="predicted"/>
<comment type="caution">
    <text evidence="1">The sequence shown here is derived from an EMBL/GenBank/DDBJ whole genome shotgun (WGS) entry which is preliminary data.</text>
</comment>
<keyword evidence="2" id="KW-1185">Reference proteome</keyword>
<evidence type="ECO:0000313" key="2">
    <source>
        <dbReference type="Proteomes" id="UP000536711"/>
    </source>
</evidence>
<dbReference type="OrthoDB" id="10373644at2759"/>
<protein>
    <submittedName>
        <fullName evidence="1">Uncharacterized protein</fullName>
    </submittedName>
</protein>
<sequence>MLRCLVHAAKSNGTFPPWFPEDPKIQYYFDAAKRSVTIDCSEDKSPEDPPGVMERVKIETVDPAKLGLARTKFKSDRYAIEMIDDIELKFIIQQHTDGHIPSELITEEKEPGPASKKN</sequence>
<gene>
    <name evidence="1" type="ORF">FACUT_2805</name>
</gene>
<reference evidence="1 2" key="1">
    <citation type="submission" date="2020-01" db="EMBL/GenBank/DDBJ databases">
        <title>Identification and distribution of gene clusters putatively required for synthesis of sphingolipid metabolism inhibitors in phylogenetically diverse species of the filamentous fungus Fusarium.</title>
        <authorList>
            <person name="Kim H.-S."/>
            <person name="Busman M."/>
            <person name="Brown D.W."/>
            <person name="Divon H."/>
            <person name="Uhlig S."/>
            <person name="Proctor R.H."/>
        </authorList>
    </citation>
    <scope>NUCLEOTIDE SEQUENCE [LARGE SCALE GENOMIC DNA]</scope>
    <source>
        <strain evidence="1 2">NRRL 13308</strain>
    </source>
</reference>
<organism evidence="1 2">
    <name type="scientific">Fusarium acutatum</name>
    <dbReference type="NCBI Taxonomy" id="78861"/>
    <lineage>
        <taxon>Eukaryota</taxon>
        <taxon>Fungi</taxon>
        <taxon>Dikarya</taxon>
        <taxon>Ascomycota</taxon>
        <taxon>Pezizomycotina</taxon>
        <taxon>Sordariomycetes</taxon>
        <taxon>Hypocreomycetidae</taxon>
        <taxon>Hypocreales</taxon>
        <taxon>Nectriaceae</taxon>
        <taxon>Fusarium</taxon>
        <taxon>Fusarium fujikuroi species complex</taxon>
    </lineage>
</organism>
<dbReference type="AlphaFoldDB" id="A0A8H4NQB8"/>
<accession>A0A8H4NQB8</accession>
<evidence type="ECO:0000313" key="1">
    <source>
        <dbReference type="EMBL" id="KAF4441303.1"/>
    </source>
</evidence>